<keyword evidence="7 9" id="KW-1133">Transmembrane helix</keyword>
<protein>
    <recommendedName>
        <fullName evidence="9">Lipoprotein signal peptidase</fullName>
        <ecNumber evidence="9">3.4.23.36</ecNumber>
    </recommendedName>
    <alternativeName>
        <fullName evidence="9">Prolipoprotein signal peptidase</fullName>
    </alternativeName>
    <alternativeName>
        <fullName evidence="9">Signal peptidase II</fullName>
        <shortName evidence="9">SPase II</shortName>
    </alternativeName>
</protein>
<dbReference type="KEGG" id="ami:Amir_5747"/>
<evidence type="ECO:0000256" key="4">
    <source>
        <dbReference type="ARBA" id="ARBA00022692"/>
    </source>
</evidence>
<evidence type="ECO:0000256" key="8">
    <source>
        <dbReference type="ARBA" id="ARBA00023136"/>
    </source>
</evidence>
<evidence type="ECO:0000313" key="12">
    <source>
        <dbReference type="EMBL" id="ACU39561.1"/>
    </source>
</evidence>
<feature type="compositionally biased region" description="Polar residues" evidence="11">
    <location>
        <begin position="1"/>
        <end position="12"/>
    </location>
</feature>
<name>C6WDC4_ACTMD</name>
<accession>C6WDC4</accession>
<dbReference type="HOGENOM" id="CLU_083252_2_0_11"/>
<comment type="function">
    <text evidence="9">This protein specifically catalyzes the removal of signal peptides from prolipoproteins.</text>
</comment>
<dbReference type="EMBL" id="CP001630">
    <property type="protein sequence ID" value="ACU39561.1"/>
    <property type="molecule type" value="Genomic_DNA"/>
</dbReference>
<feature type="region of interest" description="Disordered" evidence="11">
    <location>
        <begin position="194"/>
        <end position="254"/>
    </location>
</feature>
<dbReference type="UniPathway" id="UPA00665"/>
<keyword evidence="6 9" id="KW-0378">Hydrolase</keyword>
<evidence type="ECO:0000256" key="2">
    <source>
        <dbReference type="ARBA" id="ARBA00022475"/>
    </source>
</evidence>
<dbReference type="Proteomes" id="UP000002213">
    <property type="component" value="Chromosome"/>
</dbReference>
<feature type="transmembrane region" description="Helical" evidence="9">
    <location>
        <begin position="34"/>
        <end position="57"/>
    </location>
</feature>
<evidence type="ECO:0000256" key="1">
    <source>
        <dbReference type="ARBA" id="ARBA00006139"/>
    </source>
</evidence>
<dbReference type="GO" id="GO:0006508">
    <property type="term" value="P:proteolysis"/>
    <property type="evidence" value="ECO:0007669"/>
    <property type="project" value="UniProtKB-KW"/>
</dbReference>
<keyword evidence="5 9" id="KW-0064">Aspartyl protease</keyword>
<dbReference type="NCBIfam" id="TIGR00077">
    <property type="entry name" value="lspA"/>
    <property type="match status" value="1"/>
</dbReference>
<keyword evidence="13" id="KW-1185">Reference proteome</keyword>
<feature type="active site" evidence="9">
    <location>
        <position position="168"/>
    </location>
</feature>
<organism evidence="12 13">
    <name type="scientific">Actinosynnema mirum (strain ATCC 29888 / DSM 43827 / JCM 3225 / NBRC 14064 / NCIMB 13271 / NRRL B-12336 / IMRU 3971 / 101)</name>
    <dbReference type="NCBI Taxonomy" id="446462"/>
    <lineage>
        <taxon>Bacteria</taxon>
        <taxon>Bacillati</taxon>
        <taxon>Actinomycetota</taxon>
        <taxon>Actinomycetes</taxon>
        <taxon>Pseudonocardiales</taxon>
        <taxon>Pseudonocardiaceae</taxon>
        <taxon>Actinosynnema</taxon>
    </lineage>
</organism>
<dbReference type="GO" id="GO:0005886">
    <property type="term" value="C:plasma membrane"/>
    <property type="evidence" value="ECO:0007669"/>
    <property type="project" value="UniProtKB-SubCell"/>
</dbReference>
<keyword evidence="3 9" id="KW-0645">Protease</keyword>
<dbReference type="GO" id="GO:0004190">
    <property type="term" value="F:aspartic-type endopeptidase activity"/>
    <property type="evidence" value="ECO:0007669"/>
    <property type="project" value="UniProtKB-UniRule"/>
</dbReference>
<feature type="compositionally biased region" description="Low complexity" evidence="11">
    <location>
        <begin position="199"/>
        <end position="237"/>
    </location>
</feature>
<dbReference type="PRINTS" id="PR00781">
    <property type="entry name" value="LIPOSIGPTASE"/>
</dbReference>
<evidence type="ECO:0000256" key="11">
    <source>
        <dbReference type="SAM" id="MobiDB-lite"/>
    </source>
</evidence>
<feature type="transmembrane region" description="Helical" evidence="9">
    <location>
        <begin position="115"/>
        <end position="133"/>
    </location>
</feature>
<keyword evidence="2 9" id="KW-1003">Cell membrane</keyword>
<comment type="subcellular location">
    <subcellularLocation>
        <location evidence="9">Cell membrane</location>
        <topology evidence="9">Multi-pass membrane protein</topology>
    </subcellularLocation>
</comment>
<dbReference type="OrthoDB" id="4308908at2"/>
<sequence length="254" mass="26170">MLDNGRVSTDPNTEPDAPDEVASPAPEPQPQRRVVLLGVIAAVVLALDIATKVVAVAELEGRQPVELFGGLLYLPLIRNPGAAFGMAEGWTIVLAIIAFGVVGFILWIARKLRSVGWAIGLGLVLGGALGNLADRIFRSPGPLRGHVVDFLSVLDPWGGFFPVFNLADSAICVGGGVIVLMSLLQRDYDGTRFEKKPSGKTATAAGTTTAGTTTAGTTTAGTSTASTTAASTTPKTTENQTAGETADGGKQEQA</sequence>
<dbReference type="PANTHER" id="PTHR33695:SF1">
    <property type="entry name" value="LIPOPROTEIN SIGNAL PEPTIDASE"/>
    <property type="match status" value="1"/>
</dbReference>
<dbReference type="EC" id="3.4.23.36" evidence="9"/>
<dbReference type="HAMAP" id="MF_00161">
    <property type="entry name" value="LspA"/>
    <property type="match status" value="1"/>
</dbReference>
<dbReference type="SMR" id="C6WDC4"/>
<evidence type="ECO:0000256" key="10">
    <source>
        <dbReference type="RuleBase" id="RU004181"/>
    </source>
</evidence>
<keyword evidence="4 9" id="KW-0812">Transmembrane</keyword>
<evidence type="ECO:0000313" key="13">
    <source>
        <dbReference type="Proteomes" id="UP000002213"/>
    </source>
</evidence>
<dbReference type="PANTHER" id="PTHR33695">
    <property type="entry name" value="LIPOPROTEIN SIGNAL PEPTIDASE"/>
    <property type="match status" value="1"/>
</dbReference>
<evidence type="ECO:0000256" key="7">
    <source>
        <dbReference type="ARBA" id="ARBA00022989"/>
    </source>
</evidence>
<evidence type="ECO:0000256" key="6">
    <source>
        <dbReference type="ARBA" id="ARBA00022801"/>
    </source>
</evidence>
<dbReference type="STRING" id="446462.Amir_5747"/>
<feature type="transmembrane region" description="Helical" evidence="9">
    <location>
        <begin position="89"/>
        <end position="108"/>
    </location>
</feature>
<dbReference type="eggNOG" id="COG0597">
    <property type="taxonomic scope" value="Bacteria"/>
</dbReference>
<keyword evidence="8 9" id="KW-0472">Membrane</keyword>
<feature type="region of interest" description="Disordered" evidence="11">
    <location>
        <begin position="1"/>
        <end position="28"/>
    </location>
</feature>
<dbReference type="AlphaFoldDB" id="C6WDC4"/>
<comment type="catalytic activity">
    <reaction evidence="9">
        <text>Release of signal peptides from bacterial membrane prolipoproteins. Hydrolyzes -Xaa-Yaa-Zaa-|-(S,diacylglyceryl)Cys-, in which Xaa is hydrophobic (preferably Leu), and Yaa (Ala or Ser) and Zaa (Gly or Ala) have small, neutral side chains.</text>
        <dbReference type="EC" id="3.4.23.36"/>
    </reaction>
</comment>
<evidence type="ECO:0000256" key="9">
    <source>
        <dbReference type="HAMAP-Rule" id="MF_00161"/>
    </source>
</evidence>
<evidence type="ECO:0000256" key="3">
    <source>
        <dbReference type="ARBA" id="ARBA00022670"/>
    </source>
</evidence>
<evidence type="ECO:0000256" key="5">
    <source>
        <dbReference type="ARBA" id="ARBA00022750"/>
    </source>
</evidence>
<feature type="active site" evidence="9">
    <location>
        <position position="149"/>
    </location>
</feature>
<dbReference type="InterPro" id="IPR001872">
    <property type="entry name" value="Peptidase_A8"/>
</dbReference>
<gene>
    <name evidence="9" type="primary">lspA</name>
    <name evidence="12" type="ordered locus">Amir_5747</name>
</gene>
<dbReference type="Pfam" id="PF01252">
    <property type="entry name" value="Peptidase_A8"/>
    <property type="match status" value="1"/>
</dbReference>
<keyword evidence="12" id="KW-0449">Lipoprotein</keyword>
<proteinExistence type="inferred from homology"/>
<comment type="similarity">
    <text evidence="1 9 10">Belongs to the peptidase A8 family.</text>
</comment>
<reference evidence="12 13" key="1">
    <citation type="journal article" date="2009" name="Stand. Genomic Sci.">
        <title>Complete genome sequence of Actinosynnema mirum type strain (101).</title>
        <authorList>
            <person name="Land M."/>
            <person name="Lapidus A."/>
            <person name="Mayilraj S."/>
            <person name="Chen F."/>
            <person name="Copeland A."/>
            <person name="Del Rio T.G."/>
            <person name="Nolan M."/>
            <person name="Lucas S."/>
            <person name="Tice H."/>
            <person name="Cheng J.F."/>
            <person name="Chertkov O."/>
            <person name="Bruce D."/>
            <person name="Goodwin L."/>
            <person name="Pitluck S."/>
            <person name="Rohde M."/>
            <person name="Goker M."/>
            <person name="Pati A."/>
            <person name="Ivanova N."/>
            <person name="Mavromatis K."/>
            <person name="Chen A."/>
            <person name="Palaniappan K."/>
            <person name="Hauser L."/>
            <person name="Chang Y.J."/>
            <person name="Jeffries C.C."/>
            <person name="Brettin T."/>
            <person name="Detter J.C."/>
            <person name="Han C."/>
            <person name="Chain P."/>
            <person name="Tindall B.J."/>
            <person name="Bristow J."/>
            <person name="Eisen J.A."/>
            <person name="Markowitz V."/>
            <person name="Hugenholtz P."/>
            <person name="Kyrpides N.C."/>
            <person name="Klenk H.P."/>
        </authorList>
    </citation>
    <scope>NUCLEOTIDE SEQUENCE [LARGE SCALE GENOMIC DNA]</scope>
    <source>
        <strain evidence="13">ATCC 29888 / DSM 43827 / JCM 3225 / NBRC 14064 / NCIMB 13271 / NRRL B-12336 / IMRU 3971 / 101</strain>
    </source>
</reference>
<comment type="pathway">
    <text evidence="9">Protein modification; lipoprotein biosynthesis (signal peptide cleavage).</text>
</comment>
<feature type="transmembrane region" description="Helical" evidence="9">
    <location>
        <begin position="160"/>
        <end position="184"/>
    </location>
</feature>